<dbReference type="FunFam" id="2.110.10.10:FF:000002">
    <property type="entry name" value="Matrix metallopeptidase 3"/>
    <property type="match status" value="1"/>
</dbReference>
<dbReference type="EC" id="3.4.24.7" evidence="28"/>
<evidence type="ECO:0000256" key="23">
    <source>
        <dbReference type="SAM" id="SignalP"/>
    </source>
</evidence>
<feature type="binding site" evidence="18">
    <location>
        <position position="381"/>
    </location>
    <ligand>
        <name>Ca(2+)</name>
        <dbReference type="ChEBI" id="CHEBI:29108"/>
        <label>5</label>
    </ligand>
</feature>
<keyword evidence="27" id="KW-1185">Reference proteome</keyword>
<dbReference type="CDD" id="cd00094">
    <property type="entry name" value="HX"/>
    <property type="match status" value="1"/>
</dbReference>
<evidence type="ECO:0000256" key="6">
    <source>
        <dbReference type="ARBA" id="ARBA00022723"/>
    </source>
</evidence>
<feature type="binding site" evidence="18">
    <location>
        <position position="183"/>
    </location>
    <ligand>
        <name>Zn(2+)</name>
        <dbReference type="ChEBI" id="CHEBI:29105"/>
        <label>1</label>
    </ligand>
</feature>
<feature type="binding site" description="in inhibited form" evidence="18">
    <location>
        <position position="92"/>
    </location>
    <ligand>
        <name>Zn(2+)</name>
        <dbReference type="ChEBI" id="CHEBI:29105"/>
        <label>2</label>
        <note>catalytic</note>
    </ligand>
</feature>
<feature type="binding site" evidence="18">
    <location>
        <position position="194"/>
    </location>
    <ligand>
        <name>Ca(2+)</name>
        <dbReference type="ChEBI" id="CHEBI:29108"/>
        <label>2</label>
    </ligand>
</feature>
<comment type="cofactor">
    <cofactor evidence="18">
        <name>Ca(2+)</name>
        <dbReference type="ChEBI" id="CHEBI:29108"/>
    </cofactor>
    <text evidence="18">Can bind about 5 Ca(2+) ions per subunit.</text>
</comment>
<feature type="binding site" evidence="18">
    <location>
        <position position="333"/>
    </location>
    <ligand>
        <name>Ca(2+)</name>
        <dbReference type="ChEBI" id="CHEBI:29108"/>
        <label>5</label>
    </ligand>
</feature>
<dbReference type="OrthoDB" id="406838at2759"/>
<dbReference type="GO" id="GO:0030574">
    <property type="term" value="P:collagen catabolic process"/>
    <property type="evidence" value="ECO:0000318"/>
    <property type="project" value="GO_Central"/>
</dbReference>
<dbReference type="SMART" id="SM00120">
    <property type="entry name" value="HX"/>
    <property type="match status" value="4"/>
</dbReference>
<dbReference type="SUPFAM" id="SSF47090">
    <property type="entry name" value="PGBD-like"/>
    <property type="match status" value="1"/>
</dbReference>
<evidence type="ECO:0000313" key="27">
    <source>
        <dbReference type="Proteomes" id="UP000008143"/>
    </source>
</evidence>
<dbReference type="Pfam" id="PF00045">
    <property type="entry name" value="Hemopexin"/>
    <property type="match status" value="4"/>
</dbReference>
<keyword evidence="15 19" id="KW-1015">Disulfide bond</keyword>
<feature type="short sequence motif" description="Cysteine switch" evidence="21">
    <location>
        <begin position="90"/>
        <end position="97"/>
    </location>
</feature>
<dbReference type="GO" id="GO:0008270">
    <property type="term" value="F:zinc ion binding"/>
    <property type="evidence" value="ECO:0007669"/>
    <property type="project" value="InterPro"/>
</dbReference>
<feature type="binding site" evidence="18">
    <location>
        <position position="331"/>
    </location>
    <ligand>
        <name>Ca(2+)</name>
        <dbReference type="ChEBI" id="CHEBI:29108"/>
        <label>4</label>
    </ligand>
</feature>
<dbReference type="Xenbase" id="XB-GENE-485009">
    <property type="gene designation" value="mmp1"/>
</dbReference>
<dbReference type="GeneID" id="594916"/>
<evidence type="ECO:0000313" key="26">
    <source>
        <dbReference type="Ensembl" id="ENSXETP00000048042"/>
    </source>
</evidence>
<feature type="binding site" evidence="17">
    <location>
        <position position="228"/>
    </location>
    <ligand>
        <name>Zn(2+)</name>
        <dbReference type="ChEBI" id="CHEBI:29105"/>
        <label>2</label>
        <note>catalytic</note>
    </ligand>
</feature>
<keyword evidence="3" id="KW-0964">Secreted</keyword>
<feature type="binding site" evidence="18">
    <location>
        <position position="175"/>
    </location>
    <ligand>
        <name>Ca(2+)</name>
        <dbReference type="ChEBI" id="CHEBI:29108"/>
        <label>3</label>
    </ligand>
</feature>
<dbReference type="InterPro" id="IPR036365">
    <property type="entry name" value="PGBD-like_sf"/>
</dbReference>
<feature type="domain" description="Peptidase metallopeptidase" evidence="24">
    <location>
        <begin position="105"/>
        <end position="264"/>
    </location>
</feature>
<evidence type="ECO:0000256" key="16">
    <source>
        <dbReference type="PIRSR" id="PIRSR001191-1"/>
    </source>
</evidence>
<dbReference type="GO" id="GO:0004222">
    <property type="term" value="F:metalloendopeptidase activity"/>
    <property type="evidence" value="ECO:0000318"/>
    <property type="project" value="GO_Central"/>
</dbReference>
<feature type="binding site" evidence="18">
    <location>
        <position position="236"/>
    </location>
    <ligand>
        <name>Zn(2+)</name>
        <dbReference type="ChEBI" id="CHEBI:29105"/>
        <label>2</label>
        <note>catalytic</note>
    </ligand>
</feature>
<feature type="modified residue" description="Phosphotyrosine; by PKDCC" evidence="20">
    <location>
        <position position="362"/>
    </location>
</feature>
<feature type="binding site" evidence="18">
    <location>
        <position position="158"/>
    </location>
    <ligand>
        <name>Ca(2+)</name>
        <dbReference type="ChEBI" id="CHEBI:29108"/>
        <label>2</label>
    </ligand>
</feature>
<dbReference type="CTD" id="4312"/>
<dbReference type="AlphaFoldDB" id="Q28IS0"/>
<feature type="chain" id="PRO_5033206251" evidence="23 28">
    <location>
        <begin position="18"/>
        <end position="467"/>
    </location>
</feature>
<dbReference type="GO" id="GO:0006508">
    <property type="term" value="P:proteolysis"/>
    <property type="evidence" value="ECO:0007669"/>
    <property type="project" value="UniProtKB-KW"/>
</dbReference>
<dbReference type="Gene3D" id="2.110.10.10">
    <property type="entry name" value="Hemopexin-like domain"/>
    <property type="match status" value="1"/>
</dbReference>
<comment type="cofactor">
    <cofactor evidence="18">
        <name>Zn(2+)</name>
        <dbReference type="ChEBI" id="CHEBI:29105"/>
    </cofactor>
    <text evidence="18">Binds 2 Zn(2+) ions per subunit.</text>
</comment>
<keyword evidence="11 18" id="KW-0106">Calcium</keyword>
<evidence type="ECO:0000256" key="10">
    <source>
        <dbReference type="ARBA" id="ARBA00022833"/>
    </source>
</evidence>
<dbReference type="RefSeq" id="NP_001025501.1">
    <property type="nucleotide sequence ID" value="NM_001030330.1"/>
</dbReference>
<reference evidence="28" key="1">
    <citation type="journal article" date="2002" name="Dev. Dyn.">
        <title>Genetic and genomic tools for Xenopus research: The NIH Xenopus initiative.</title>
        <authorList>
            <person name="Klein S.L."/>
            <person name="Strausberg R.L."/>
            <person name="Wagner L."/>
            <person name="Pontius J."/>
            <person name="Clifton S.W."/>
            <person name="Richardson P."/>
        </authorList>
    </citation>
    <scope>NUCLEOTIDE SEQUENCE</scope>
</reference>
<dbReference type="PRINTS" id="PR00138">
    <property type="entry name" value="MATRIXIN"/>
</dbReference>
<evidence type="ECO:0000256" key="15">
    <source>
        <dbReference type="ARBA" id="ARBA00023157"/>
    </source>
</evidence>
<evidence type="ECO:0000256" key="21">
    <source>
        <dbReference type="PIRSR" id="PIRSR621190-5"/>
    </source>
</evidence>
<evidence type="ECO:0000256" key="2">
    <source>
        <dbReference type="ARBA" id="ARBA00010370"/>
    </source>
</evidence>
<evidence type="ECO:0000313" key="28">
    <source>
        <dbReference type="RefSeq" id="NP_001025501.1"/>
    </source>
</evidence>
<dbReference type="KEGG" id="xtr:594916"/>
<feature type="binding site" evidence="18">
    <location>
        <position position="176"/>
    </location>
    <ligand>
        <name>Ca(2+)</name>
        <dbReference type="ChEBI" id="CHEBI:29108"/>
        <label>3</label>
    </ligand>
</feature>
<feature type="disulfide bond" evidence="19">
    <location>
        <begin position="280"/>
        <end position="467"/>
    </location>
</feature>
<dbReference type="Reactome" id="R-XTR-1474228">
    <property type="pathway name" value="Degradation of the extracellular matrix"/>
</dbReference>
<evidence type="ECO:0000256" key="1">
    <source>
        <dbReference type="ARBA" id="ARBA00004498"/>
    </source>
</evidence>
<dbReference type="GO" id="GO:0005581">
    <property type="term" value="C:collagen trimer"/>
    <property type="evidence" value="ECO:0007669"/>
    <property type="project" value="UniProtKB-KW"/>
</dbReference>
<reference evidence="26" key="3">
    <citation type="journal article" date="2010" name="Science">
        <title>The genome of the Western clawed frog Xenopus tropicalis.</title>
        <authorList>
            <person name="Hellsten U."/>
            <person name="Harland R.M."/>
            <person name="Gilchrist M.J."/>
            <person name="Hendrix D."/>
            <person name="Jurka J."/>
            <person name="Kapitonov V."/>
            <person name="Ovcharenko I."/>
            <person name="Putnam N.H."/>
            <person name="Shu S."/>
            <person name="Taher L."/>
            <person name="Blitz I.L."/>
            <person name="Blumberg B."/>
            <person name="Dichmann D.S."/>
            <person name="Dubchak I."/>
            <person name="Amaya E."/>
            <person name="Detter J.C."/>
            <person name="Fletcher R."/>
            <person name="Gerhard D.S."/>
            <person name="Goodstein D."/>
            <person name="Graves T."/>
            <person name="Grigoriev I.V."/>
            <person name="Grimwood J."/>
            <person name="Kawashima T."/>
            <person name="Lindquist E."/>
            <person name="Lucas S.M."/>
            <person name="Mead P.E."/>
            <person name="Mitros T."/>
            <person name="Ogino H."/>
            <person name="Ohta Y."/>
            <person name="Poliakov A.V."/>
            <person name="Pollet N."/>
            <person name="Robert J."/>
            <person name="Salamov A."/>
            <person name="Sater A.K."/>
            <person name="Schmutz J."/>
            <person name="Terry A."/>
            <person name="Vize P.D."/>
            <person name="Warren W.C."/>
            <person name="Wells D."/>
            <person name="Wills A."/>
            <person name="Wilson R.K."/>
            <person name="Zimmerman L.B."/>
            <person name="Zorn A.M."/>
            <person name="Grainger R."/>
            <person name="Grammer T."/>
            <person name="Khokha M.K."/>
            <person name="Richardson P.M."/>
            <person name="Rokhsar D.S."/>
        </authorList>
    </citation>
    <scope>NUCLEOTIDE SEQUENCE [LARGE SCALE GENOMIC DNA]</scope>
    <source>
        <strain evidence="26">Nigerian</strain>
    </source>
</reference>
<feature type="binding site" evidence="18">
    <location>
        <position position="124"/>
    </location>
    <ligand>
        <name>Ca(2+)</name>
        <dbReference type="ChEBI" id="CHEBI:29108"/>
        <label>1</label>
    </ligand>
</feature>
<dbReference type="InterPro" id="IPR006026">
    <property type="entry name" value="Peptidase_Metallo"/>
</dbReference>
<evidence type="ECO:0000256" key="3">
    <source>
        <dbReference type="ARBA" id="ARBA00022525"/>
    </source>
</evidence>
<protein>
    <submittedName>
        <fullName evidence="26 28">Matrix metallopeptidase 1</fullName>
        <ecNumber evidence="28">3.4.24.7</ecNumber>
    </submittedName>
    <submittedName>
        <fullName evidence="25">Matrix metalloproteinase 1 (Interstitial collagenase)</fullName>
    </submittedName>
</protein>
<dbReference type="SMART" id="SM00235">
    <property type="entry name" value="ZnMc"/>
    <property type="match status" value="1"/>
</dbReference>
<dbReference type="PROSITE" id="PS51642">
    <property type="entry name" value="HEMOPEXIN_2"/>
    <property type="match status" value="4"/>
</dbReference>
<feature type="signal peptide" evidence="23">
    <location>
        <begin position="1"/>
        <end position="17"/>
    </location>
</feature>
<evidence type="ECO:0000256" key="13">
    <source>
        <dbReference type="ARBA" id="ARBA00023105"/>
    </source>
</evidence>
<feature type="binding site" evidence="18">
    <location>
        <position position="201"/>
    </location>
    <ligand>
        <name>Ca(2+)</name>
        <dbReference type="ChEBI" id="CHEBI:29108"/>
        <label>3</label>
    </ligand>
</feature>
<feature type="binding site" evidence="18">
    <location>
        <position position="287"/>
    </location>
    <ligand>
        <name>Ca(2+)</name>
        <dbReference type="ChEBI" id="CHEBI:29108"/>
        <label>4</label>
    </ligand>
</feature>
<feature type="binding site" evidence="18">
    <location>
        <position position="170"/>
    </location>
    <ligand>
        <name>Zn(2+)</name>
        <dbReference type="ChEBI" id="CHEBI:29105"/>
        <label>1</label>
    </ligand>
</feature>
<dbReference type="CDD" id="cd04278">
    <property type="entry name" value="ZnMc_MMP"/>
    <property type="match status" value="1"/>
</dbReference>
<dbReference type="Ensembl" id="ENSXETT00000048042">
    <property type="protein sequence ID" value="ENSXETP00000048042"/>
    <property type="gene ID" value="ENSXETG00000022198"/>
</dbReference>
<evidence type="ECO:0000256" key="12">
    <source>
        <dbReference type="ARBA" id="ARBA00023049"/>
    </source>
</evidence>
<evidence type="ECO:0000313" key="29">
    <source>
        <dbReference type="Xenbase" id="XB-GENE-485009"/>
    </source>
</evidence>
<keyword evidence="25" id="KW-0176">Collagen</keyword>
<keyword evidence="7 23" id="KW-0732">Signal</keyword>
<evidence type="ECO:0000259" key="24">
    <source>
        <dbReference type="SMART" id="SM00235"/>
    </source>
</evidence>
<keyword evidence="4" id="KW-0272">Extracellular matrix</keyword>
<evidence type="ECO:0000256" key="4">
    <source>
        <dbReference type="ARBA" id="ARBA00022530"/>
    </source>
</evidence>
<dbReference type="Reactome" id="R-XTR-210991">
    <property type="pathway name" value="Basigin interactions"/>
</dbReference>
<dbReference type="InterPro" id="IPR036375">
    <property type="entry name" value="Hemopexin-like_dom_sf"/>
</dbReference>
<dbReference type="InterPro" id="IPR033739">
    <property type="entry name" value="M10A_MMP"/>
</dbReference>
<proteinExistence type="evidence at transcript level"/>
<dbReference type="Reactome" id="R-XTR-1592389">
    <property type="pathway name" value="Activation of Matrix Metalloproteinases"/>
</dbReference>
<feature type="binding site" evidence="18">
    <location>
        <position position="198"/>
    </location>
    <ligand>
        <name>Ca(2+)</name>
        <dbReference type="ChEBI" id="CHEBI:29108"/>
        <label>3</label>
    </ligand>
</feature>
<dbReference type="GO" id="GO:0030198">
    <property type="term" value="P:extracellular matrix organization"/>
    <property type="evidence" value="ECO:0000318"/>
    <property type="project" value="GO_Central"/>
</dbReference>
<evidence type="ECO:0000256" key="20">
    <source>
        <dbReference type="PIRSR" id="PIRSR621190-4"/>
    </source>
</evidence>
<dbReference type="PANTHER" id="PTHR10201">
    <property type="entry name" value="MATRIX METALLOPROTEINASE"/>
    <property type="match status" value="1"/>
</dbReference>
<evidence type="ECO:0000256" key="8">
    <source>
        <dbReference type="ARBA" id="ARBA00022737"/>
    </source>
</evidence>
<dbReference type="SUPFAM" id="SSF50923">
    <property type="entry name" value="Hemopexin-like domain"/>
    <property type="match status" value="1"/>
</dbReference>
<organism evidence="25">
    <name type="scientific">Xenopus tropicalis</name>
    <name type="common">Western clawed frog</name>
    <name type="synonym">Silurana tropicalis</name>
    <dbReference type="NCBI Taxonomy" id="8364"/>
    <lineage>
        <taxon>Eukaryota</taxon>
        <taxon>Metazoa</taxon>
        <taxon>Chordata</taxon>
        <taxon>Craniata</taxon>
        <taxon>Vertebrata</taxon>
        <taxon>Euteleostomi</taxon>
        <taxon>Amphibia</taxon>
        <taxon>Batrachia</taxon>
        <taxon>Anura</taxon>
        <taxon>Pipoidea</taxon>
        <taxon>Pipidae</taxon>
        <taxon>Xenopodinae</taxon>
        <taxon>Xenopus</taxon>
        <taxon>Silurana</taxon>
    </lineage>
</organism>
<feature type="binding site" evidence="18">
    <location>
        <position position="201"/>
    </location>
    <ligand>
        <name>Ca(2+)</name>
        <dbReference type="ChEBI" id="CHEBI:29108"/>
        <label>1</label>
    </ligand>
</feature>
<accession>A0A7D9NLU2</accession>
<sequence length="467" mass="52605">MKSLLLKLLLCVALAAAFPTDKQDAPTGTSEEMAENYLKKFYSLGTEGGPVGRKKNNRPFTEKLQQMQKFFGLKVTGILDSKTIEVMQKPRCGVYDVGQYSTVPKSSAWQKTDLTYRIINFTPDLPQADVEAAIQRAFKVWSDVTPLTFTRIYNEVSDIEISFSAGDHKDNSPFDGPGGILAHAFQPGNGIGGDAHFDEDESWTKTSQLYNLFLVAAHEFGHSLGLSHSTDPGALMYPSYSSTDPNAFQLPQDDINAIQYLYGKSSNPVQPTGPTTPTICDPNVVFDAVTTLRGELIFFLNRFIWRKHPQASEAELMFVQTFWPSLPNDIDAAYENPITEQILVFKGAKYTALNGFDVLPGYPRNIYSLGFPKTVKRIDAAVHIEHLAKTYFFVANKYWSYDEDKQQMDKGFPKLIRDDFPGIPEKINAALYYRGRLYFFIGRVQFEYNLNTKKIVQVLRSNSWLGC</sequence>
<gene>
    <name evidence="25 26 28 29" type="primary">mmp1</name>
    <name evidence="28" type="synonym">clg</name>
    <name evidence="28" type="synonym">clgn</name>
    <name evidence="28" type="synonym">col4</name>
    <name evidence="28" type="synonym">MMP-18</name>
    <name evidence="28" type="synonym">mmp18</name>
    <name evidence="28" type="synonym">MMP8</name>
    <name evidence="28" type="synonym">xcol4</name>
    <name evidence="25" type="ORF">TNeu066a08.1-001</name>
</gene>
<keyword evidence="14" id="KW-0865">Zymogen</keyword>
<evidence type="ECO:0000256" key="22">
    <source>
        <dbReference type="PROSITE-ProRule" id="PRU01011"/>
    </source>
</evidence>
<feature type="active site" evidence="16">
    <location>
        <position position="219"/>
    </location>
</feature>
<dbReference type="PANTHER" id="PTHR10201:SF151">
    <property type="entry name" value="INTERSTITIAL COLLAGENASE"/>
    <property type="match status" value="1"/>
</dbReference>
<keyword evidence="9" id="KW-0378">Hydrolase</keyword>
<feature type="binding site" evidence="18">
    <location>
        <position position="196"/>
    </location>
    <ligand>
        <name>Zn(2+)</name>
        <dbReference type="ChEBI" id="CHEBI:29105"/>
        <label>1</label>
    </ligand>
</feature>
<dbReference type="EMBL" id="CR760257">
    <property type="protein sequence ID" value="CAJ82765.1"/>
    <property type="molecule type" value="mRNA"/>
</dbReference>
<dbReference type="InterPro" id="IPR021190">
    <property type="entry name" value="Pept_M10A"/>
</dbReference>
<evidence type="ECO:0000256" key="9">
    <source>
        <dbReference type="ARBA" id="ARBA00022801"/>
    </source>
</evidence>
<dbReference type="Gene3D" id="3.40.390.10">
    <property type="entry name" value="Collagenase (Catalytic Domain)"/>
    <property type="match status" value="1"/>
</dbReference>
<feature type="repeat" description="Hemopexin" evidence="22">
    <location>
        <begin position="375"/>
        <end position="423"/>
    </location>
</feature>
<feature type="repeat" description="Hemopexin" evidence="22">
    <location>
        <begin position="327"/>
        <end position="373"/>
    </location>
</feature>
<dbReference type="InterPro" id="IPR001818">
    <property type="entry name" value="Pept_M10_metallopeptidase"/>
</dbReference>
<name>Q28IS0_XENTR</name>
<evidence type="ECO:0000313" key="25">
    <source>
        <dbReference type="EMBL" id="CAJ82765.1"/>
    </source>
</evidence>
<accession>Q28IS0</accession>
<feature type="binding site" evidence="18">
    <location>
        <position position="168"/>
    </location>
    <ligand>
        <name>Zn(2+)</name>
        <dbReference type="ChEBI" id="CHEBI:29105"/>
        <label>1</label>
    </ligand>
</feature>
<keyword evidence="10 17" id="KW-0862">Zinc</keyword>
<feature type="repeat" description="Hemopexin" evidence="22">
    <location>
        <begin position="277"/>
        <end position="326"/>
    </location>
</feature>
<keyword evidence="5" id="KW-0645">Protease</keyword>
<dbReference type="InterPro" id="IPR018487">
    <property type="entry name" value="Hemopexin-like_repeat"/>
</dbReference>
<dbReference type="Bgee" id="ENSXETG00000022198">
    <property type="expression patterns" value="Expressed in gastrula and 7 other cell types or tissues"/>
</dbReference>
<reference evidence="25" key="2">
    <citation type="submission" date="2006-10" db="EMBL/GenBank/DDBJ databases">
        <authorList>
            <person name="Amaya E."/>
            <person name="Ashurst J.L."/>
            <person name="Bonfield J.K."/>
            <person name="Croning M.D.R."/>
            <person name="Chen C-K."/>
            <person name="Davies R.M."/>
            <person name="Francis M.D."/>
            <person name="Garrett N."/>
            <person name="Gilchrist M.J."/>
            <person name="Grafham D.V."/>
            <person name="McLaren S.R."/>
            <person name="Papalopulu N."/>
            <person name="Rogers J."/>
            <person name="Smith J.C."/>
            <person name="Taylor R.G."/>
            <person name="Voigt J."/>
            <person name="Zorn A.M."/>
        </authorList>
    </citation>
    <scope>NUCLEOTIDE SEQUENCE</scope>
</reference>
<dbReference type="SUPFAM" id="SSF55486">
    <property type="entry name" value="Metalloproteases ('zincins'), catalytic domain"/>
    <property type="match status" value="1"/>
</dbReference>
<evidence type="ECO:0000256" key="11">
    <source>
        <dbReference type="ARBA" id="ARBA00022837"/>
    </source>
</evidence>
<evidence type="ECO:0000256" key="14">
    <source>
        <dbReference type="ARBA" id="ARBA00023145"/>
    </source>
</evidence>
<dbReference type="MEROPS" id="M10.018"/>
<evidence type="ECO:0000256" key="18">
    <source>
        <dbReference type="PIRSR" id="PIRSR621190-2"/>
    </source>
</evidence>
<dbReference type="GO" id="GO:0031012">
    <property type="term" value="C:extracellular matrix"/>
    <property type="evidence" value="ECO:0007669"/>
    <property type="project" value="InterPro"/>
</dbReference>
<dbReference type="FunFam" id="3.40.390.10:FF:000007">
    <property type="entry name" value="Collagenase 3"/>
    <property type="match status" value="1"/>
</dbReference>
<feature type="binding site" evidence="17">
    <location>
        <position position="218"/>
    </location>
    <ligand>
        <name>Zn(2+)</name>
        <dbReference type="ChEBI" id="CHEBI:29105"/>
        <label>2</label>
        <note>catalytic</note>
    </ligand>
</feature>
<keyword evidence="8" id="KW-0677">Repeat</keyword>
<dbReference type="OMA" id="ADRYWRY"/>
<dbReference type="GeneTree" id="ENSGT00940000154907"/>
<feature type="binding site" evidence="18">
    <location>
        <position position="192"/>
    </location>
    <ligand>
        <name>Ca(2+)</name>
        <dbReference type="ChEBI" id="CHEBI:29108"/>
        <label>2</label>
    </ligand>
</feature>
<dbReference type="Proteomes" id="UP000008143">
    <property type="component" value="Chromosome 2"/>
</dbReference>
<reference evidence="26" key="4">
    <citation type="submission" date="2011-06" db="UniProtKB">
        <authorList>
            <consortium name="Ensembl"/>
        </authorList>
    </citation>
    <scope>IDENTIFICATION</scope>
</reference>
<dbReference type="InterPro" id="IPR002477">
    <property type="entry name" value="Peptidoglycan-bd-like"/>
</dbReference>
<dbReference type="Pfam" id="PF01471">
    <property type="entry name" value="PG_binding_1"/>
    <property type="match status" value="1"/>
</dbReference>
<keyword evidence="13" id="KW-0177">Collagen degradation</keyword>
<dbReference type="Reactome" id="R-XTR-6798695">
    <property type="pathway name" value="Neutrophil degranulation"/>
</dbReference>
<keyword evidence="12" id="KW-0482">Metalloprotease</keyword>
<dbReference type="AGR" id="Xenbase:XB-GENE-485009"/>
<dbReference type="Pfam" id="PF00413">
    <property type="entry name" value="Peptidase_M10"/>
    <property type="match status" value="1"/>
</dbReference>
<evidence type="ECO:0000256" key="17">
    <source>
        <dbReference type="PIRSR" id="PIRSR001191-2"/>
    </source>
</evidence>
<comment type="similarity">
    <text evidence="2">Belongs to the peptidase M10A family.</text>
</comment>
<evidence type="ECO:0000256" key="5">
    <source>
        <dbReference type="ARBA" id="ARBA00022670"/>
    </source>
</evidence>
<dbReference type="InterPro" id="IPR000585">
    <property type="entry name" value="Hemopexin-like_dom"/>
</dbReference>
<dbReference type="InterPro" id="IPR024079">
    <property type="entry name" value="MetalloPept_cat_dom_sf"/>
</dbReference>
<evidence type="ECO:0000256" key="7">
    <source>
        <dbReference type="ARBA" id="ARBA00022729"/>
    </source>
</evidence>
<keyword evidence="6 17" id="KW-0479">Metal-binding</keyword>
<dbReference type="PIRSF" id="PIRSF001191">
    <property type="entry name" value="Peptidase_M10A_matrix"/>
    <property type="match status" value="1"/>
</dbReference>
<dbReference type="Reactome" id="R-XTR-1442490">
    <property type="pathway name" value="Collagen degradation"/>
</dbReference>
<feature type="binding site" evidence="17">
    <location>
        <position position="222"/>
    </location>
    <ligand>
        <name>Zn(2+)</name>
        <dbReference type="ChEBI" id="CHEBI:29105"/>
        <label>2</label>
        <note>catalytic</note>
    </ligand>
</feature>
<evidence type="ECO:0000256" key="19">
    <source>
        <dbReference type="PIRSR" id="PIRSR621190-3"/>
    </source>
</evidence>
<feature type="repeat" description="Hemopexin" evidence="22">
    <location>
        <begin position="424"/>
        <end position="467"/>
    </location>
</feature>
<reference evidence="28" key="5">
    <citation type="submission" date="2025-04" db="UniProtKB">
        <authorList>
            <consortium name="RefSeq"/>
        </authorList>
    </citation>
    <scope>IDENTIFICATION</scope>
</reference>
<comment type="subcellular location">
    <subcellularLocation>
        <location evidence="1">Secreted</location>
        <location evidence="1">Extracellular space</location>
        <location evidence="1">Extracellular matrix</location>
    </subcellularLocation>
</comment>